<keyword evidence="4" id="KW-1185">Reference proteome</keyword>
<dbReference type="EMBL" id="JAAOZC010000002">
    <property type="protein sequence ID" value="NIJ07641.1"/>
    <property type="molecule type" value="Genomic_DNA"/>
</dbReference>
<evidence type="ECO:0000256" key="1">
    <source>
        <dbReference type="SAM" id="MobiDB-lite"/>
    </source>
</evidence>
<dbReference type="RefSeq" id="WP_243843298.1">
    <property type="nucleotide sequence ID" value="NZ_JAAOZC010000002.1"/>
</dbReference>
<evidence type="ECO:0000313" key="3">
    <source>
        <dbReference type="EMBL" id="NIJ07641.1"/>
    </source>
</evidence>
<evidence type="ECO:0000313" key="4">
    <source>
        <dbReference type="Proteomes" id="UP000727456"/>
    </source>
</evidence>
<dbReference type="Pfam" id="PF18557">
    <property type="entry name" value="NepR"/>
    <property type="match status" value="1"/>
</dbReference>
<feature type="domain" description="Anti-sigma factor NepR" evidence="2">
    <location>
        <begin position="49"/>
        <end position="78"/>
    </location>
</feature>
<reference evidence="3 4" key="1">
    <citation type="submission" date="2020-03" db="EMBL/GenBank/DDBJ databases">
        <title>Genomic Encyclopedia of Type Strains, Phase III (KMG-III): the genomes of soil and plant-associated and newly described type strains.</title>
        <authorList>
            <person name="Whitman W."/>
        </authorList>
    </citation>
    <scope>NUCLEOTIDE SEQUENCE [LARGE SCALE GENOMIC DNA]</scope>
    <source>
        <strain evidence="3 4">CECT 8804</strain>
    </source>
</reference>
<name>A0ABX0TQD0_9SPHN</name>
<feature type="region of interest" description="Disordered" evidence="1">
    <location>
        <begin position="25"/>
        <end position="54"/>
    </location>
</feature>
<proteinExistence type="predicted"/>
<dbReference type="Proteomes" id="UP000727456">
    <property type="component" value="Unassembled WGS sequence"/>
</dbReference>
<comment type="caution">
    <text evidence="3">The sequence shown here is derived from an EMBL/GenBank/DDBJ whole genome shotgun (WGS) entry which is preliminary data.</text>
</comment>
<dbReference type="InterPro" id="IPR041649">
    <property type="entry name" value="NepR"/>
</dbReference>
<accession>A0ABX0TQD0</accession>
<sequence length="79" mass="8819">MHRRLRPAVVLQKISRGFPGLAVEKRGREVKPAAGNNPRKKRGSSEPDTHIASSLRSAYEEAVREDIPQEFLDLLGKLS</sequence>
<organism evidence="3 4">
    <name type="scientific">Sphingomonas vulcanisoli</name>
    <dbReference type="NCBI Taxonomy" id="1658060"/>
    <lineage>
        <taxon>Bacteria</taxon>
        <taxon>Pseudomonadati</taxon>
        <taxon>Pseudomonadota</taxon>
        <taxon>Alphaproteobacteria</taxon>
        <taxon>Sphingomonadales</taxon>
        <taxon>Sphingomonadaceae</taxon>
        <taxon>Sphingomonas</taxon>
    </lineage>
</organism>
<evidence type="ECO:0000259" key="2">
    <source>
        <dbReference type="Pfam" id="PF18557"/>
    </source>
</evidence>
<protein>
    <recommendedName>
        <fullName evidence="2">Anti-sigma factor NepR domain-containing protein</fullName>
    </recommendedName>
</protein>
<gene>
    <name evidence="3" type="ORF">FHS31_001237</name>
</gene>